<dbReference type="InterPro" id="IPR040127">
    <property type="entry name" value="BMERB"/>
</dbReference>
<feature type="region of interest" description="Disordered" evidence="1">
    <location>
        <begin position="61"/>
        <end position="84"/>
    </location>
</feature>
<feature type="compositionally biased region" description="Basic and acidic residues" evidence="1">
    <location>
        <begin position="69"/>
        <end position="79"/>
    </location>
</feature>
<feature type="domain" description="BMERB" evidence="2">
    <location>
        <begin position="313"/>
        <end position="460"/>
    </location>
</feature>
<dbReference type="InterPro" id="IPR022735">
    <property type="entry name" value="bMERB_dom"/>
</dbReference>
<reference evidence="3 4" key="1">
    <citation type="journal article" date="2011" name="Nature">
        <title>A high-resolution map of human evolutionary constraint using 29 mammals.</title>
        <authorList>
            <person name="Lindblad-Toh K."/>
            <person name="Garber M."/>
            <person name="Zuk O."/>
            <person name="Lin M.F."/>
            <person name="Parker B.J."/>
            <person name="Washietl S."/>
            <person name="Kheradpour P."/>
            <person name="Ernst J."/>
            <person name="Jordan G."/>
            <person name="Mauceli E."/>
            <person name="Ward L.D."/>
            <person name="Lowe C.B."/>
            <person name="Holloway A.K."/>
            <person name="Clamp M."/>
            <person name="Gnerre S."/>
            <person name="Alfoldi J."/>
            <person name="Beal K."/>
            <person name="Chang J."/>
            <person name="Clawson H."/>
            <person name="Cuff J."/>
            <person name="Di Palma F."/>
            <person name="Fitzgerald S."/>
            <person name="Flicek P."/>
            <person name="Guttman M."/>
            <person name="Hubisz M.J."/>
            <person name="Jaffe D.B."/>
            <person name="Jungreis I."/>
            <person name="Kent W.J."/>
            <person name="Kostka D."/>
            <person name="Lara M."/>
            <person name="Martins A.L."/>
            <person name="Massingham T."/>
            <person name="Moltke I."/>
            <person name="Raney B.J."/>
            <person name="Rasmussen M.D."/>
            <person name="Robinson J."/>
            <person name="Stark A."/>
            <person name="Vilella A.J."/>
            <person name="Wen J."/>
            <person name="Xie X."/>
            <person name="Zody M.C."/>
            <person name="Baldwin J."/>
            <person name="Bloom T."/>
            <person name="Chin C.W."/>
            <person name="Heiman D."/>
            <person name="Nicol R."/>
            <person name="Nusbaum C."/>
            <person name="Young S."/>
            <person name="Wilkinson J."/>
            <person name="Worley K.C."/>
            <person name="Kovar C.L."/>
            <person name="Muzny D.M."/>
            <person name="Gibbs R.A."/>
            <person name="Cree A."/>
            <person name="Dihn H.H."/>
            <person name="Fowler G."/>
            <person name="Jhangiani S."/>
            <person name="Joshi V."/>
            <person name="Lee S."/>
            <person name="Lewis L.R."/>
            <person name="Nazareth L.V."/>
            <person name="Okwuonu G."/>
            <person name="Santibanez J."/>
            <person name="Warren W.C."/>
            <person name="Mardis E.R."/>
            <person name="Weinstock G.M."/>
            <person name="Wilson R.K."/>
            <person name="Delehaunty K."/>
            <person name="Dooling D."/>
            <person name="Fronik C."/>
            <person name="Fulton L."/>
            <person name="Fulton B."/>
            <person name="Graves T."/>
            <person name="Minx P."/>
            <person name="Sodergren E."/>
            <person name="Birney E."/>
            <person name="Margulies E.H."/>
            <person name="Herrero J."/>
            <person name="Green E.D."/>
            <person name="Haussler D."/>
            <person name="Siepel A."/>
            <person name="Goldman N."/>
            <person name="Pollard K.S."/>
            <person name="Pedersen J.S."/>
            <person name="Lander E.S."/>
            <person name="Kellis M."/>
        </authorList>
    </citation>
    <scope>NUCLEOTIDE SEQUENCE [LARGE SCALE GENOMIC DNA]</scope>
    <source>
        <strain evidence="3 4">Thorbecke inbred</strain>
    </source>
</reference>
<dbReference type="PROSITE" id="PS51848">
    <property type="entry name" value="BMERB"/>
    <property type="match status" value="1"/>
</dbReference>
<feature type="region of interest" description="Disordered" evidence="1">
    <location>
        <begin position="173"/>
        <end position="194"/>
    </location>
</feature>
<dbReference type="InParanoid" id="A0A5F9CI70"/>
<evidence type="ECO:0000256" key="1">
    <source>
        <dbReference type="SAM" id="MobiDB-lite"/>
    </source>
</evidence>
<dbReference type="EMBL" id="AAGW02057158">
    <property type="status" value="NOT_ANNOTATED_CDS"/>
    <property type="molecule type" value="Genomic_DNA"/>
</dbReference>
<accession>A0A5F9CI70</accession>
<dbReference type="STRING" id="9986.ENSOCUP00000033204"/>
<evidence type="ECO:0000313" key="3">
    <source>
        <dbReference type="Ensembl" id="ENSOCUP00000033204.1"/>
    </source>
</evidence>
<dbReference type="Proteomes" id="UP000001811">
    <property type="component" value="Chromosome 6"/>
</dbReference>
<dbReference type="GO" id="GO:0015630">
    <property type="term" value="C:microtubule cytoskeleton"/>
    <property type="evidence" value="ECO:0007669"/>
    <property type="project" value="TreeGrafter"/>
</dbReference>
<evidence type="ECO:0000313" key="4">
    <source>
        <dbReference type="Proteomes" id="UP000001811"/>
    </source>
</evidence>
<dbReference type="EMBL" id="AAGW02057159">
    <property type="status" value="NOT_ANNOTATED_CDS"/>
    <property type="molecule type" value="Genomic_DNA"/>
</dbReference>
<dbReference type="GO" id="GO:0007026">
    <property type="term" value="P:negative regulation of microtubule depolymerization"/>
    <property type="evidence" value="ECO:0007669"/>
    <property type="project" value="TreeGrafter"/>
</dbReference>
<proteinExistence type="predicted"/>
<protein>
    <recommendedName>
        <fullName evidence="2">BMERB domain-containing protein</fullName>
    </recommendedName>
</protein>
<dbReference type="GeneTree" id="ENSGT00440000038745"/>
<reference evidence="3" key="2">
    <citation type="submission" date="2025-08" db="UniProtKB">
        <authorList>
            <consortium name="Ensembl"/>
        </authorList>
    </citation>
    <scope>IDENTIFICATION</scope>
    <source>
        <strain evidence="3">Thorbecke</strain>
    </source>
</reference>
<reference evidence="3" key="3">
    <citation type="submission" date="2025-09" db="UniProtKB">
        <authorList>
            <consortium name="Ensembl"/>
        </authorList>
    </citation>
    <scope>IDENTIFICATION</scope>
    <source>
        <strain evidence="3">Thorbecke</strain>
    </source>
</reference>
<dbReference type="EMBL" id="AAGW02057161">
    <property type="status" value="NOT_ANNOTATED_CDS"/>
    <property type="molecule type" value="Genomic_DNA"/>
</dbReference>
<dbReference type="AlphaFoldDB" id="A0A5F9CI70"/>
<dbReference type="PANTHER" id="PTHR22704:SF1">
    <property type="entry name" value="BMERB DOMAIN-CONTAINING PROTEIN 1"/>
    <property type="match status" value="1"/>
</dbReference>
<dbReference type="EMBL" id="AAGW02057160">
    <property type="status" value="NOT_ANNOTATED_CDS"/>
    <property type="molecule type" value="Genomic_DNA"/>
</dbReference>
<name>A0A5F9CI70_RABIT</name>
<dbReference type="Ensembl" id="ENSOCUT00000035852.1">
    <property type="protein sequence ID" value="ENSOCUP00000033204.1"/>
    <property type="gene ID" value="ENSOCUG00000003684.4"/>
</dbReference>
<dbReference type="EMBL" id="AAGW02057162">
    <property type="status" value="NOT_ANNOTATED_CDS"/>
    <property type="molecule type" value="Genomic_DNA"/>
</dbReference>
<dbReference type="PANTHER" id="PTHR22704">
    <property type="entry name" value="BMERB DOMAIN-CONTAINING PROTEIN 1-RELATED"/>
    <property type="match status" value="1"/>
</dbReference>
<keyword evidence="4" id="KW-1185">Reference proteome</keyword>
<dbReference type="SMR" id="A0A5F9CI70"/>
<dbReference type="Pfam" id="PF12130">
    <property type="entry name" value="bMERB_dom"/>
    <property type="match status" value="1"/>
</dbReference>
<organism evidence="3 4">
    <name type="scientific">Oryctolagus cuniculus</name>
    <name type="common">Rabbit</name>
    <dbReference type="NCBI Taxonomy" id="9986"/>
    <lineage>
        <taxon>Eukaryota</taxon>
        <taxon>Metazoa</taxon>
        <taxon>Chordata</taxon>
        <taxon>Craniata</taxon>
        <taxon>Vertebrata</taxon>
        <taxon>Euteleostomi</taxon>
        <taxon>Mammalia</taxon>
        <taxon>Eutheria</taxon>
        <taxon>Euarchontoglires</taxon>
        <taxon>Glires</taxon>
        <taxon>Lagomorpha</taxon>
        <taxon>Leporidae</taxon>
        <taxon>Oryctolagus</taxon>
    </lineage>
</organism>
<dbReference type="SMART" id="SM01203">
    <property type="entry name" value="DUF3585"/>
    <property type="match status" value="1"/>
</dbReference>
<sequence>LFIRKSKLHTHTEEEAEKEFFHSLVHSPIGCNGQNCPNPKPGARSFYQVFHVGAGAQGLGPPSIAFPGHSREQDRKWSSRDSNSCRRPRLSFLLGHSVGHCCIRNIFISFSLSSPHRTVTESVRHPVSDPLHTHIRHTNSTDRSHQTAQTPQIQVHTQICAYPLQRWIHHPQRWAHPSHSKPSSPLTDHSHPPKHRPWVQYGRGPCSDFLRVGLALVPVFGVLRVITCPFLPTQPPALLPSPASIAHVLCIPSPSWVPGGAPGRWRRKRWSSVTSARPLKTLLAGAASLPAARGGDGVKGDPATCPLGSAMELKQSLSTHLEAEKPLRRYGAVEETAWKAEGLGRSQLDIISMAETTMMPEEIELEMAKIQRLREVLVRRESELRFMMDDIQLCKDIMDLKQELQNLVAIPEKEKTKMQKQREDELIQKIHKLVQKRDFLVDDAEVERLREQEEDKEMADFLRIKLKSLDKVTKSSANHWQNQSSGLGGLPLYLHEAPAPAEPQPQVTCVLGTGVSESS</sequence>
<evidence type="ECO:0000259" key="2">
    <source>
        <dbReference type="PROSITE" id="PS51848"/>
    </source>
</evidence>
<dbReference type="Bgee" id="ENSOCUG00000003684">
    <property type="expression patterns" value="Expressed in frontal cortex and 16 other cell types or tissues"/>
</dbReference>